<evidence type="ECO:0000313" key="2">
    <source>
        <dbReference type="EMBL" id="VAW85829.1"/>
    </source>
</evidence>
<dbReference type="Pfam" id="PF01963">
    <property type="entry name" value="TraB_PrgY_gumN"/>
    <property type="match status" value="1"/>
</dbReference>
<protein>
    <submittedName>
        <fullName evidence="2">Diguanylate cyclase/phosphodiesterase (GGDEF &amp; EAL domains) with PAS/PAC sensor(S)</fullName>
    </submittedName>
</protein>
<dbReference type="InterPro" id="IPR025392">
    <property type="entry name" value="DUF4124"/>
</dbReference>
<gene>
    <name evidence="2" type="ORF">MNBD_GAMMA17-2173</name>
</gene>
<dbReference type="InterPro" id="IPR047111">
    <property type="entry name" value="YbaP-like"/>
</dbReference>
<dbReference type="Pfam" id="PF13511">
    <property type="entry name" value="DUF4124"/>
    <property type="match status" value="1"/>
</dbReference>
<reference evidence="2" key="1">
    <citation type="submission" date="2018-06" db="EMBL/GenBank/DDBJ databases">
        <authorList>
            <person name="Zhirakovskaya E."/>
        </authorList>
    </citation>
    <scope>NUCLEOTIDE SEQUENCE</scope>
</reference>
<dbReference type="CDD" id="cd14789">
    <property type="entry name" value="Tiki"/>
    <property type="match status" value="1"/>
</dbReference>
<dbReference type="PANTHER" id="PTHR40590">
    <property type="entry name" value="CYTOPLASMIC PROTEIN-RELATED"/>
    <property type="match status" value="1"/>
</dbReference>
<proteinExistence type="predicted"/>
<dbReference type="EMBL" id="UOFQ01000030">
    <property type="protein sequence ID" value="VAW85829.1"/>
    <property type="molecule type" value="Genomic_DNA"/>
</dbReference>
<evidence type="ECO:0000259" key="1">
    <source>
        <dbReference type="Pfam" id="PF13511"/>
    </source>
</evidence>
<dbReference type="PANTHER" id="PTHR40590:SF1">
    <property type="entry name" value="CYTOPLASMIC PROTEIN"/>
    <property type="match status" value="1"/>
</dbReference>
<name>A0A3B0ZHS8_9ZZZZ</name>
<organism evidence="2">
    <name type="scientific">hydrothermal vent metagenome</name>
    <dbReference type="NCBI Taxonomy" id="652676"/>
    <lineage>
        <taxon>unclassified sequences</taxon>
        <taxon>metagenomes</taxon>
        <taxon>ecological metagenomes</taxon>
    </lineage>
</organism>
<dbReference type="AlphaFoldDB" id="A0A3B0ZHS8"/>
<sequence>MSRLMALLLLPLSFSVAPLFAGEVFKCRDAMGRVAFQDSPCHVADHEEKLSLLPASAAIENPVPAEALAEKSRKPLAQETPAKKIVGSHNFAWRLTKGKQQGYLMGSIHFGKASMYPLSIVLLNAFKGSDALVVEANVLDADASMMTNTMMSTGLYSDGSMLKEVLSADLWDELSVTSAALGMPVAVLGGMRPWFASMTLTAMALKEIGLDESLGIDRHFLQMAKKTNKPIRELESVQQQLALLSDLSQEVQTAMLKQTLQDIENAEAYFDTMLNAWQAGDALALDQLVVDETMKNAEISELNRIMITDRNRSMAAGVDAMLRGGCNCFVVVGAGHFGGEQGMLELLQLKGYRVEQL</sequence>
<dbReference type="InterPro" id="IPR002816">
    <property type="entry name" value="TraB/PrgY/GumN_fam"/>
</dbReference>
<accession>A0A3B0ZHS8</accession>
<feature type="domain" description="DUF4124" evidence="1">
    <location>
        <begin position="16"/>
        <end position="65"/>
    </location>
</feature>